<dbReference type="InterPro" id="IPR009724">
    <property type="entry name" value="TMEM70"/>
</dbReference>
<evidence type="ECO:0000256" key="1">
    <source>
        <dbReference type="ARBA" id="ARBA00005280"/>
    </source>
</evidence>
<dbReference type="RefSeq" id="XP_013418395.1">
    <property type="nucleotide sequence ID" value="XM_013562941.1"/>
</dbReference>
<dbReference type="Pfam" id="PF06979">
    <property type="entry name" value="TMEM70"/>
    <property type="match status" value="1"/>
</dbReference>
<evidence type="ECO:0000313" key="2">
    <source>
        <dbReference type="Proteomes" id="UP000085678"/>
    </source>
</evidence>
<sequence length="263" mass="29992">MALLGTGLGMSSMLTALTRSTFSIPPQCLRMCNYRWVRTSVTTAGAPQLYTRRMRPSGSLDNNQIVNQESVRPSSSPLHQVRHLFSNSHSVPASAVCVYDGKLTQAFRNGLRYSYYPLGIMATLRLVSLLDAETEVMEVSTMLLSLFACWLPLVTYRYLKRYVTELYFEPETENFTAVTMTPFGHRKSVSFTPQDVQITKGLMTSMVLVGKRYYVEEKLIRNRAAVMALLGREEGIQTWNDGTKDRLAWQHYKTINEQFKKSR</sequence>
<dbReference type="InterPro" id="IPR045325">
    <property type="entry name" value="TMEM70/TMEM186/TMEM223"/>
</dbReference>
<comment type="similarity">
    <text evidence="1">Belongs to the TMEM70 family.</text>
</comment>
<gene>
    <name evidence="3" type="primary">LOC106179336</name>
</gene>
<dbReference type="GO" id="GO:0031966">
    <property type="term" value="C:mitochondrial membrane"/>
    <property type="evidence" value="ECO:0007669"/>
    <property type="project" value="TreeGrafter"/>
</dbReference>
<dbReference type="GeneID" id="106179336"/>
<protein>
    <submittedName>
        <fullName evidence="3">Uncharacterized protein LOC106179336 isoform X1</fullName>
    </submittedName>
</protein>
<dbReference type="AlphaFoldDB" id="A0A1S3K6Z0"/>
<proteinExistence type="inferred from homology"/>
<dbReference type="KEGG" id="lak:106179336"/>
<accession>A0A1S3K6Z0</accession>
<dbReference type="Proteomes" id="UP000085678">
    <property type="component" value="Unplaced"/>
</dbReference>
<organism evidence="2 3">
    <name type="scientific">Lingula anatina</name>
    <name type="common">Brachiopod</name>
    <name type="synonym">Lingula unguis</name>
    <dbReference type="NCBI Taxonomy" id="7574"/>
    <lineage>
        <taxon>Eukaryota</taxon>
        <taxon>Metazoa</taxon>
        <taxon>Spiralia</taxon>
        <taxon>Lophotrochozoa</taxon>
        <taxon>Brachiopoda</taxon>
        <taxon>Linguliformea</taxon>
        <taxon>Lingulata</taxon>
        <taxon>Lingulida</taxon>
        <taxon>Linguloidea</taxon>
        <taxon>Lingulidae</taxon>
        <taxon>Lingula</taxon>
    </lineage>
</organism>
<dbReference type="PANTHER" id="PTHR13281:SF0">
    <property type="entry name" value="TRANSMEMBRANE PROTEIN 70, MITOCHONDRIAL"/>
    <property type="match status" value="1"/>
</dbReference>
<dbReference type="GO" id="GO:0033615">
    <property type="term" value="P:mitochondrial proton-transporting ATP synthase complex assembly"/>
    <property type="evidence" value="ECO:0007669"/>
    <property type="project" value="TreeGrafter"/>
</dbReference>
<reference evidence="3" key="1">
    <citation type="submission" date="2025-08" db="UniProtKB">
        <authorList>
            <consortium name="RefSeq"/>
        </authorList>
    </citation>
    <scope>IDENTIFICATION</scope>
    <source>
        <tissue evidence="3">Gonads</tissue>
    </source>
</reference>
<dbReference type="OrthoDB" id="156886at2759"/>
<dbReference type="PANTHER" id="PTHR13281">
    <property type="entry name" value="TRANSMEMBRANE PROTEIN 70, MITOCHONDRIAL"/>
    <property type="match status" value="1"/>
</dbReference>
<name>A0A1S3K6Z0_LINAN</name>
<dbReference type="InParanoid" id="A0A1S3K6Z0"/>
<keyword evidence="2" id="KW-1185">Reference proteome</keyword>
<evidence type="ECO:0000313" key="3">
    <source>
        <dbReference type="RefSeq" id="XP_013418395.1"/>
    </source>
</evidence>